<sequence length="287" mass="30166">MVPYPPGGGTDVVARWVARELTPRIGQPVVVENRPGANGIVAMQHVQGAPADGHTLVMTTADTVSVNPYVYRRLPYRPEAFVPVAAVTRLIFALVVRPGFGAGDARAFVARAKAAGTPVTFASWGVASTSQVMMESLRAEAGFDAQHVPFQGAAPAVQAMLAEQVDAMMMPVGLALAQGGRLRILGVASHARFPGAAEVPTLIEQGFRLAADLWMGVLGPPGLPAAAADRISAAVQEFVRAPEAAAFFTPNGMVAHVADRAAFAATIRADDALWRERAERLGVKLDE</sequence>
<dbReference type="Gene3D" id="3.40.190.10">
    <property type="entry name" value="Periplasmic binding protein-like II"/>
    <property type="match status" value="1"/>
</dbReference>
<dbReference type="SUPFAM" id="SSF53850">
    <property type="entry name" value="Periplasmic binding protein-like II"/>
    <property type="match status" value="1"/>
</dbReference>
<comment type="similarity">
    <text evidence="1">Belongs to the UPF0065 (bug) family.</text>
</comment>
<organism evidence="2 3">
    <name type="scientific">Caldovatus aquaticus</name>
    <dbReference type="NCBI Taxonomy" id="2865671"/>
    <lineage>
        <taxon>Bacteria</taxon>
        <taxon>Pseudomonadati</taxon>
        <taxon>Pseudomonadota</taxon>
        <taxon>Alphaproteobacteria</taxon>
        <taxon>Acetobacterales</taxon>
        <taxon>Roseomonadaceae</taxon>
        <taxon>Caldovatus</taxon>
    </lineage>
</organism>
<dbReference type="RefSeq" id="WP_220118411.1">
    <property type="nucleotide sequence ID" value="NZ_JAHZUY010000046.1"/>
</dbReference>
<dbReference type="PANTHER" id="PTHR42928">
    <property type="entry name" value="TRICARBOXYLATE-BINDING PROTEIN"/>
    <property type="match status" value="1"/>
</dbReference>
<dbReference type="EMBL" id="JAHZUY010000046">
    <property type="protein sequence ID" value="MBW8270626.1"/>
    <property type="molecule type" value="Genomic_DNA"/>
</dbReference>
<gene>
    <name evidence="2" type="ORF">K1J50_14170</name>
</gene>
<name>A0ABS7F4S5_9PROT</name>
<dbReference type="Gene3D" id="3.40.190.150">
    <property type="entry name" value="Bordetella uptake gene, domain 1"/>
    <property type="match status" value="1"/>
</dbReference>
<proteinExistence type="inferred from homology"/>
<evidence type="ECO:0000256" key="1">
    <source>
        <dbReference type="ARBA" id="ARBA00006987"/>
    </source>
</evidence>
<evidence type="ECO:0000313" key="2">
    <source>
        <dbReference type="EMBL" id="MBW8270626.1"/>
    </source>
</evidence>
<dbReference type="Pfam" id="PF03401">
    <property type="entry name" value="TctC"/>
    <property type="match status" value="1"/>
</dbReference>
<keyword evidence="3" id="KW-1185">Reference proteome</keyword>
<dbReference type="PIRSF" id="PIRSF017082">
    <property type="entry name" value="YflP"/>
    <property type="match status" value="1"/>
</dbReference>
<protein>
    <submittedName>
        <fullName evidence="2">Tripartite tricarboxylate transporter substrate binding protein</fullName>
    </submittedName>
</protein>
<dbReference type="CDD" id="cd07012">
    <property type="entry name" value="PBP2_Bug_TTT"/>
    <property type="match status" value="1"/>
</dbReference>
<comment type="caution">
    <text evidence="2">The sequence shown here is derived from an EMBL/GenBank/DDBJ whole genome shotgun (WGS) entry which is preliminary data.</text>
</comment>
<evidence type="ECO:0000313" key="3">
    <source>
        <dbReference type="Proteomes" id="UP001519924"/>
    </source>
</evidence>
<dbReference type="InterPro" id="IPR005064">
    <property type="entry name" value="BUG"/>
</dbReference>
<accession>A0ABS7F4S5</accession>
<dbReference type="PANTHER" id="PTHR42928:SF5">
    <property type="entry name" value="BLR1237 PROTEIN"/>
    <property type="match status" value="1"/>
</dbReference>
<dbReference type="InterPro" id="IPR042100">
    <property type="entry name" value="Bug_dom1"/>
</dbReference>
<reference evidence="2 3" key="1">
    <citation type="submission" date="2021-08" db="EMBL/GenBank/DDBJ databases">
        <title>Caldovatus sediminis gen. nov., sp. nov., a moderately thermophilic bacterium isolated from a hot spring.</title>
        <authorList>
            <person name="Hu C.-J."/>
            <person name="Li W.-J."/>
            <person name="Xian W.-D."/>
        </authorList>
    </citation>
    <scope>NUCLEOTIDE SEQUENCE [LARGE SCALE GENOMIC DNA]</scope>
    <source>
        <strain evidence="2 3">SYSU G05006</strain>
    </source>
</reference>
<dbReference type="Proteomes" id="UP001519924">
    <property type="component" value="Unassembled WGS sequence"/>
</dbReference>